<proteinExistence type="predicted"/>
<keyword evidence="2" id="KW-0732">Signal</keyword>
<dbReference type="InterPro" id="IPR011992">
    <property type="entry name" value="EF-hand-dom_pair"/>
</dbReference>
<dbReference type="AlphaFoldDB" id="A0A421BT09"/>
<dbReference type="Proteomes" id="UP000279673">
    <property type="component" value="Unassembled WGS sequence"/>
</dbReference>
<evidence type="ECO:0000259" key="3">
    <source>
        <dbReference type="PROSITE" id="PS50222"/>
    </source>
</evidence>
<dbReference type="SUPFAM" id="SSF47473">
    <property type="entry name" value="EF-hand"/>
    <property type="match status" value="1"/>
</dbReference>
<protein>
    <recommendedName>
        <fullName evidence="3">EF-hand domain-containing protein</fullName>
    </recommendedName>
</protein>
<feature type="domain" description="EF-hand" evidence="3">
    <location>
        <begin position="135"/>
        <end position="160"/>
    </location>
</feature>
<evidence type="ECO:0000313" key="4">
    <source>
        <dbReference type="EMBL" id="RLL71429.1"/>
    </source>
</evidence>
<dbReference type="GO" id="GO:0005509">
    <property type="term" value="F:calcium ion binding"/>
    <property type="evidence" value="ECO:0007669"/>
    <property type="project" value="InterPro"/>
</dbReference>
<evidence type="ECO:0000256" key="1">
    <source>
        <dbReference type="SAM" id="MobiDB-lite"/>
    </source>
</evidence>
<dbReference type="InterPro" id="IPR018247">
    <property type="entry name" value="EF_Hand_1_Ca_BS"/>
</dbReference>
<feature type="domain" description="EF-hand" evidence="3">
    <location>
        <begin position="45"/>
        <end position="80"/>
    </location>
</feature>
<name>A0A421BT09_9RHOB</name>
<feature type="signal peptide" evidence="2">
    <location>
        <begin position="1"/>
        <end position="20"/>
    </location>
</feature>
<evidence type="ECO:0000313" key="5">
    <source>
        <dbReference type="Proteomes" id="UP000279673"/>
    </source>
</evidence>
<feature type="region of interest" description="Disordered" evidence="1">
    <location>
        <begin position="89"/>
        <end position="125"/>
    </location>
</feature>
<dbReference type="Pfam" id="PF13202">
    <property type="entry name" value="EF-hand_5"/>
    <property type="match status" value="1"/>
</dbReference>
<dbReference type="InterPro" id="IPR002048">
    <property type="entry name" value="EF_hand_dom"/>
</dbReference>
<dbReference type="PROSITE" id="PS50222">
    <property type="entry name" value="EF_HAND_2"/>
    <property type="match status" value="2"/>
</dbReference>
<dbReference type="EMBL" id="RCHI01000004">
    <property type="protein sequence ID" value="RLL71429.1"/>
    <property type="molecule type" value="Genomic_DNA"/>
</dbReference>
<comment type="caution">
    <text evidence="4">The sequence shown here is derived from an EMBL/GenBank/DDBJ whole genome shotgun (WGS) entry which is preliminary data.</text>
</comment>
<dbReference type="PROSITE" id="PS00018">
    <property type="entry name" value="EF_HAND_1"/>
    <property type="match status" value="2"/>
</dbReference>
<organism evidence="4 5">
    <name type="scientific">Paenirhodobacter hankyongi</name>
    <dbReference type="NCBI Taxonomy" id="2294033"/>
    <lineage>
        <taxon>Bacteria</taxon>
        <taxon>Pseudomonadati</taxon>
        <taxon>Pseudomonadota</taxon>
        <taxon>Alphaproteobacteria</taxon>
        <taxon>Rhodobacterales</taxon>
        <taxon>Rhodobacter group</taxon>
        <taxon>Paenirhodobacter</taxon>
    </lineage>
</organism>
<reference evidence="4 5" key="1">
    <citation type="submission" date="2018-10" db="EMBL/GenBank/DDBJ databases">
        <title>Rhodobacter sp . BO-81.</title>
        <authorList>
            <person name="Im W.T."/>
        </authorList>
    </citation>
    <scope>NUCLEOTIDE SEQUENCE [LARGE SCALE GENOMIC DNA]</scope>
    <source>
        <strain evidence="4 5">BO-81</strain>
    </source>
</reference>
<sequence>MQRLLSLTAALALLAGAAQAQTVTPGEQFMTQWDLDGNGEVSLAEAREQRGNIFDMFDTDSNGSYSEEEIKGMDEHKLAQLEAGMGPGHQMPDGMTPPAGRGPGKGPGNGQGMGPGRQQGAVGQGLTRPAEDGLRMFDANRDGTITRDEFIAGTDVWFAMRDRNRDGVLTTADFGRGN</sequence>
<accession>A0A421BT09</accession>
<feature type="compositionally biased region" description="Gly residues" evidence="1">
    <location>
        <begin position="101"/>
        <end position="117"/>
    </location>
</feature>
<gene>
    <name evidence="4" type="ORF">DYS74_06005</name>
</gene>
<keyword evidence="5" id="KW-1185">Reference proteome</keyword>
<evidence type="ECO:0000256" key="2">
    <source>
        <dbReference type="SAM" id="SignalP"/>
    </source>
</evidence>
<dbReference type="RefSeq" id="WP_121531901.1">
    <property type="nucleotide sequence ID" value="NZ_RCHI01000004.1"/>
</dbReference>
<feature type="chain" id="PRO_5019093025" description="EF-hand domain-containing protein" evidence="2">
    <location>
        <begin position="21"/>
        <end position="178"/>
    </location>
</feature>
<dbReference type="Gene3D" id="1.10.238.10">
    <property type="entry name" value="EF-hand"/>
    <property type="match status" value="2"/>
</dbReference>